<evidence type="ECO:0000259" key="2">
    <source>
        <dbReference type="Pfam" id="PF02617"/>
    </source>
</evidence>
<dbReference type="AlphaFoldDB" id="A0A1F6G7R9"/>
<keyword evidence="3" id="KW-0645">Protease</keyword>
<protein>
    <recommendedName>
        <fullName evidence="1">ATP-dependent Clp protease adapter protein ClpS</fullName>
    </recommendedName>
</protein>
<comment type="subunit">
    <text evidence="1">Binds to the N-terminal domain of the chaperone ClpA.</text>
</comment>
<evidence type="ECO:0000313" key="4">
    <source>
        <dbReference type="Proteomes" id="UP000178449"/>
    </source>
</evidence>
<dbReference type="Gene3D" id="3.30.1390.10">
    <property type="match status" value="1"/>
</dbReference>
<dbReference type="InterPro" id="IPR003769">
    <property type="entry name" value="ClpS_core"/>
</dbReference>
<dbReference type="SUPFAM" id="SSF54736">
    <property type="entry name" value="ClpS-like"/>
    <property type="match status" value="1"/>
</dbReference>
<evidence type="ECO:0000313" key="3">
    <source>
        <dbReference type="EMBL" id="OGG94142.1"/>
    </source>
</evidence>
<feature type="domain" description="Adaptor protein ClpS core" evidence="2">
    <location>
        <begin position="24"/>
        <end position="100"/>
    </location>
</feature>
<dbReference type="STRING" id="1817772.A2527_09185"/>
<name>A0A1F6G7R9_9PROT</name>
<organism evidence="3 4">
    <name type="scientific">Candidatus Lambdaproteobacteria bacterium RIFOXYD2_FULL_50_16</name>
    <dbReference type="NCBI Taxonomy" id="1817772"/>
    <lineage>
        <taxon>Bacteria</taxon>
        <taxon>Pseudomonadati</taxon>
        <taxon>Pseudomonadota</taxon>
        <taxon>Candidatus Lambdaproteobacteria</taxon>
    </lineage>
</organism>
<dbReference type="GO" id="GO:0006508">
    <property type="term" value="P:proteolysis"/>
    <property type="evidence" value="ECO:0007669"/>
    <property type="project" value="UniProtKB-UniRule"/>
</dbReference>
<comment type="function">
    <text evidence="1">Involved in the modulation of the specificity of the ClpAP-mediated ATP-dependent protein degradation.</text>
</comment>
<gene>
    <name evidence="1" type="primary">clpS</name>
    <name evidence="3" type="ORF">A2527_09185</name>
</gene>
<dbReference type="PANTHER" id="PTHR33473">
    <property type="entry name" value="ATP-DEPENDENT CLP PROTEASE ADAPTER PROTEIN CLPS1, CHLOROPLASTIC"/>
    <property type="match status" value="1"/>
</dbReference>
<dbReference type="HAMAP" id="MF_00302">
    <property type="entry name" value="ClpS"/>
    <property type="match status" value="1"/>
</dbReference>
<dbReference type="InterPro" id="IPR022935">
    <property type="entry name" value="ClpS"/>
</dbReference>
<dbReference type="EMBL" id="MFNE01000043">
    <property type="protein sequence ID" value="OGG94142.1"/>
    <property type="molecule type" value="Genomic_DNA"/>
</dbReference>
<evidence type="ECO:0000256" key="1">
    <source>
        <dbReference type="HAMAP-Rule" id="MF_00302"/>
    </source>
</evidence>
<dbReference type="Pfam" id="PF02617">
    <property type="entry name" value="ClpS"/>
    <property type="match status" value="1"/>
</dbReference>
<proteinExistence type="inferred from homology"/>
<reference evidence="3 4" key="1">
    <citation type="journal article" date="2016" name="Nat. Commun.">
        <title>Thousands of microbial genomes shed light on interconnected biogeochemical processes in an aquifer system.</title>
        <authorList>
            <person name="Anantharaman K."/>
            <person name="Brown C.T."/>
            <person name="Hug L.A."/>
            <person name="Sharon I."/>
            <person name="Castelle C.J."/>
            <person name="Probst A.J."/>
            <person name="Thomas B.C."/>
            <person name="Singh A."/>
            <person name="Wilkins M.J."/>
            <person name="Karaoz U."/>
            <person name="Brodie E.L."/>
            <person name="Williams K.H."/>
            <person name="Hubbard S.S."/>
            <person name="Banfield J.F."/>
        </authorList>
    </citation>
    <scope>NUCLEOTIDE SEQUENCE [LARGE SCALE GENOMIC DNA]</scope>
</reference>
<dbReference type="FunFam" id="3.30.1390.10:FF:000002">
    <property type="entry name" value="ATP-dependent Clp protease adapter protein ClpS"/>
    <property type="match status" value="1"/>
</dbReference>
<dbReference type="InterPro" id="IPR014719">
    <property type="entry name" value="Ribosomal_bL12_C/ClpS-like"/>
</dbReference>
<comment type="caution">
    <text evidence="3">The sequence shown here is derived from an EMBL/GenBank/DDBJ whole genome shotgun (WGS) entry which is preliminary data.</text>
</comment>
<dbReference type="Proteomes" id="UP000178449">
    <property type="component" value="Unassembled WGS sequence"/>
</dbReference>
<accession>A0A1F6G7R9</accession>
<sequence>MPSKHEPGSFGQNQTHAESKVELPKQYRVLLHNDDYTPMEFVVDVLMNIFLLDEISSMRIMLNVHKEGRGICGIFSFEVAESKIARVHELASKNEYPLRASMEEA</sequence>
<dbReference type="PANTHER" id="PTHR33473:SF19">
    <property type="entry name" value="ATP-DEPENDENT CLP PROTEASE ADAPTER PROTEIN CLPS"/>
    <property type="match status" value="1"/>
</dbReference>
<keyword evidence="3" id="KW-0378">Hydrolase</keyword>
<comment type="similarity">
    <text evidence="1">Belongs to the ClpS family.</text>
</comment>
<dbReference type="GO" id="GO:0030163">
    <property type="term" value="P:protein catabolic process"/>
    <property type="evidence" value="ECO:0007669"/>
    <property type="project" value="InterPro"/>
</dbReference>
<dbReference type="GO" id="GO:0008233">
    <property type="term" value="F:peptidase activity"/>
    <property type="evidence" value="ECO:0007669"/>
    <property type="project" value="UniProtKB-KW"/>
</dbReference>